<evidence type="ECO:0000256" key="15">
    <source>
        <dbReference type="SAM" id="MobiDB-lite"/>
    </source>
</evidence>
<dbReference type="InterPro" id="IPR033810">
    <property type="entry name" value="Carboxypeptidase_T"/>
</dbReference>
<comment type="cofactor">
    <cofactor evidence="1">
        <name>Zn(2+)</name>
        <dbReference type="ChEBI" id="CHEBI:29105"/>
    </cofactor>
</comment>
<dbReference type="GO" id="GO:0005615">
    <property type="term" value="C:extracellular space"/>
    <property type="evidence" value="ECO:0007669"/>
    <property type="project" value="TreeGrafter"/>
</dbReference>
<evidence type="ECO:0000256" key="13">
    <source>
        <dbReference type="ARBA" id="ARBA00074273"/>
    </source>
</evidence>
<evidence type="ECO:0000256" key="11">
    <source>
        <dbReference type="ARBA" id="ARBA00055464"/>
    </source>
</evidence>
<evidence type="ECO:0000256" key="2">
    <source>
        <dbReference type="ARBA" id="ARBA00005988"/>
    </source>
</evidence>
<dbReference type="Gene3D" id="3.40.630.10">
    <property type="entry name" value="Zn peptidases"/>
    <property type="match status" value="1"/>
</dbReference>
<keyword evidence="8" id="KW-0862">Zinc</keyword>
<evidence type="ECO:0000256" key="10">
    <source>
        <dbReference type="ARBA" id="ARBA00050859"/>
    </source>
</evidence>
<evidence type="ECO:0000256" key="8">
    <source>
        <dbReference type="ARBA" id="ARBA00022833"/>
    </source>
</evidence>
<keyword evidence="6" id="KW-0732">Signal</keyword>
<feature type="region of interest" description="Disordered" evidence="15">
    <location>
        <begin position="256"/>
        <end position="285"/>
    </location>
</feature>
<dbReference type="GO" id="GO:0004181">
    <property type="term" value="F:metallocarboxypeptidase activity"/>
    <property type="evidence" value="ECO:0007669"/>
    <property type="project" value="InterPro"/>
</dbReference>
<evidence type="ECO:0000256" key="1">
    <source>
        <dbReference type="ARBA" id="ARBA00001947"/>
    </source>
</evidence>
<proteinExistence type="inferred from homology"/>
<evidence type="ECO:0000256" key="3">
    <source>
        <dbReference type="ARBA" id="ARBA00022645"/>
    </source>
</evidence>
<protein>
    <recommendedName>
        <fullName evidence="13">Zinc carboxypeptidase</fullName>
        <ecNumber evidence="12">3.4.17.18</ecNumber>
    </recommendedName>
</protein>
<dbReference type="SMART" id="SM00631">
    <property type="entry name" value="Zn_pept"/>
    <property type="match status" value="1"/>
</dbReference>
<keyword evidence="9" id="KW-0482">Metalloprotease</keyword>
<dbReference type="Pfam" id="PF20773">
    <property type="entry name" value="InhA-like_MAM"/>
    <property type="match status" value="1"/>
</dbReference>
<evidence type="ECO:0000256" key="7">
    <source>
        <dbReference type="ARBA" id="ARBA00022801"/>
    </source>
</evidence>
<keyword evidence="4" id="KW-0645">Protease</keyword>
<evidence type="ECO:0000256" key="4">
    <source>
        <dbReference type="ARBA" id="ARBA00022670"/>
    </source>
</evidence>
<dbReference type="GO" id="GO:0006508">
    <property type="term" value="P:proteolysis"/>
    <property type="evidence" value="ECO:0007669"/>
    <property type="project" value="UniProtKB-KW"/>
</dbReference>
<comment type="catalytic activity">
    <reaction evidence="10">
        <text>Releases a C-terminal residue, which may be hydrophobic or positively charged.</text>
        <dbReference type="EC" id="3.4.17.18"/>
    </reaction>
</comment>
<evidence type="ECO:0000256" key="12">
    <source>
        <dbReference type="ARBA" id="ARBA00066554"/>
    </source>
</evidence>
<evidence type="ECO:0000256" key="14">
    <source>
        <dbReference type="PROSITE-ProRule" id="PRU01379"/>
    </source>
</evidence>
<sequence>MLGVAPSAGAAPPTRSPAAASAADAGDRLQAYRGETDLAGLARIRALGVDPHDLSVAPLEGGRARVEVVLTGAQARGLERAGVDLDATAADRGAARTLAAAGDGVFRPYSGPGGLAEELRAQARAHPGIAELVTIGRTVQGKPILAVKVTKGARAVRDGSRPATVYLGAQHAREWITPEMVRRLLDDVLDGYATDRSLRRLVDTNELWFIPVGNPDGYDFTFTEGNRLWRKNLRDNDENGVTTVGDGVDLNRNFETKWGYDDEGSSPNPASDTYRGPSPGSEPETQSLNRLFARITPEFLVNYHSAAELLLHGVGWQVATPTPDDVLYQAMVGDDDDPAVPGYDPDISAELYTTNGDTDTHVQEAYGTLGFTPEMATCQSASAVDPDDAWDPDDCQSVFNFPDDEALIQAEYEKNVPFALAVARSAADPDDPVSVTGIDTPDFVVDAFEVSYGTRQPVAVTAKRALRDVVMRYRVNGRGPVYRVPVREWRGGERYGDENDDYYAELRGVVRGAREGDRVTVWFEGRERGLSRSERFTYTVENASRNDVLVVANEDYTGVNPTYPDEVTAPKHLQAHLDALAANGVGADTWDVDAQGVPHHLGVLGHYGTVLWYLGDNRLTQDPEDELTEYGSAQLPDASVAERQQYLTIAVRDFLNEGGKLVHAGETAAYYGILGSSLGGIYYGLDGRPEEPCAVTVDPTADCLLLADDFSQYYLGAYARTAIAEADGVAGTAGALAGLAADFGGPATVANPVDEVGAFTPLSEVLDPATHPWFGPSTPAAEYVGASGPFLPVEGRQGAAAEHADDSWMRLTRTYDLTGLTAADAPAFAAQLSWDTEEGYDHVVVEARTPGGEDWTTLPEAGGATSSAVPTECEAGFLLEEHPALLRYLTPGDPCTATGTSGAWNSLTGSSDGWQDLRFDLSAYAGGAVEVTVSYVTDPFTGGAGVIVDDTRLVTAGGEQQEAGFEDGLAPWTVPGEPEGSPANTRDFELSLGLGGITAAIATEDTVLLGFGLEQLASDEARAALAGAALRQLGAVRP</sequence>
<dbReference type="FunFam" id="3.40.630.10:FF:000084">
    <property type="entry name" value="Carboxypeptidase B2"/>
    <property type="match status" value="1"/>
</dbReference>
<accession>A0A3A3YY08</accession>
<dbReference type="PANTHER" id="PTHR11705">
    <property type="entry name" value="PROTEASE FAMILY M14 CARBOXYPEPTIDASE A,B"/>
    <property type="match status" value="1"/>
</dbReference>
<dbReference type="AlphaFoldDB" id="A0A3A3YY08"/>
<dbReference type="EMBL" id="QZEZ01000003">
    <property type="protein sequence ID" value="RJK96538.1"/>
    <property type="molecule type" value="Genomic_DNA"/>
</dbReference>
<dbReference type="OrthoDB" id="5240362at2"/>
<evidence type="ECO:0000256" key="6">
    <source>
        <dbReference type="ARBA" id="ARBA00022729"/>
    </source>
</evidence>
<comment type="function">
    <text evidence="11">Carboxypeptidase that possesses the specificities of both mammalian Cpase A and B. Thus shows broad substrate specificity, being able to cleave Cbz-Gly-Leu, Cbz-Gly-Val, Cbz-Gly-Phe, Cbz-Gly-Lys and Bz-Gly-Arg in vitro.</text>
</comment>
<dbReference type="EC" id="3.4.17.18" evidence="12"/>
<comment type="caution">
    <text evidence="17">The sequence shown here is derived from an EMBL/GenBank/DDBJ whole genome shotgun (WGS) entry which is preliminary data.</text>
</comment>
<dbReference type="PANTHER" id="PTHR11705:SF143">
    <property type="entry name" value="SLL0236 PROTEIN"/>
    <property type="match status" value="1"/>
</dbReference>
<dbReference type="SUPFAM" id="SSF53187">
    <property type="entry name" value="Zn-dependent exopeptidases"/>
    <property type="match status" value="1"/>
</dbReference>
<dbReference type="CDD" id="cd03859">
    <property type="entry name" value="M14_CPT"/>
    <property type="match status" value="1"/>
</dbReference>
<dbReference type="Proteomes" id="UP000265614">
    <property type="component" value="Unassembled WGS sequence"/>
</dbReference>
<feature type="domain" description="Peptidase M14" evidence="16">
    <location>
        <begin position="107"/>
        <end position="426"/>
    </location>
</feature>
<evidence type="ECO:0000313" key="18">
    <source>
        <dbReference type="Proteomes" id="UP000265614"/>
    </source>
</evidence>
<name>A0A3A3YY08_9ACTN</name>
<dbReference type="GO" id="GO:0008270">
    <property type="term" value="F:zinc ion binding"/>
    <property type="evidence" value="ECO:0007669"/>
    <property type="project" value="InterPro"/>
</dbReference>
<dbReference type="PROSITE" id="PS52035">
    <property type="entry name" value="PEPTIDASE_M14"/>
    <property type="match status" value="1"/>
</dbReference>
<dbReference type="PRINTS" id="PR00765">
    <property type="entry name" value="CRBOXYPTASEA"/>
</dbReference>
<feature type="active site" description="Proton donor/acceptor" evidence="14">
    <location>
        <position position="374"/>
    </location>
</feature>
<keyword evidence="3 17" id="KW-0121">Carboxypeptidase</keyword>
<organism evidence="17 18">
    <name type="scientific">Vallicoccus soli</name>
    <dbReference type="NCBI Taxonomy" id="2339232"/>
    <lineage>
        <taxon>Bacteria</taxon>
        <taxon>Bacillati</taxon>
        <taxon>Actinomycetota</taxon>
        <taxon>Actinomycetes</taxon>
        <taxon>Motilibacterales</taxon>
        <taxon>Vallicoccaceae</taxon>
        <taxon>Vallicoccus</taxon>
    </lineage>
</organism>
<evidence type="ECO:0000256" key="9">
    <source>
        <dbReference type="ARBA" id="ARBA00023049"/>
    </source>
</evidence>
<evidence type="ECO:0000313" key="17">
    <source>
        <dbReference type="EMBL" id="RJK96538.1"/>
    </source>
</evidence>
<evidence type="ECO:0000256" key="5">
    <source>
        <dbReference type="ARBA" id="ARBA00022723"/>
    </source>
</evidence>
<keyword evidence="7" id="KW-0378">Hydrolase</keyword>
<comment type="similarity">
    <text evidence="2 14">Belongs to the peptidase M14 family.</text>
</comment>
<keyword evidence="18" id="KW-1185">Reference proteome</keyword>
<evidence type="ECO:0000259" key="16">
    <source>
        <dbReference type="PROSITE" id="PS52035"/>
    </source>
</evidence>
<gene>
    <name evidence="17" type="ORF">D5H78_08990</name>
</gene>
<feature type="region of interest" description="Disordered" evidence="15">
    <location>
        <begin position="1"/>
        <end position="23"/>
    </location>
</feature>
<dbReference type="Pfam" id="PF00246">
    <property type="entry name" value="Peptidase_M14"/>
    <property type="match status" value="1"/>
</dbReference>
<dbReference type="InterPro" id="IPR000834">
    <property type="entry name" value="Peptidase_M14"/>
</dbReference>
<reference evidence="17 18" key="1">
    <citation type="submission" date="2018-09" db="EMBL/GenBank/DDBJ databases">
        <title>YIM 75000 draft genome.</title>
        <authorList>
            <person name="Tang S."/>
            <person name="Feng Y."/>
        </authorList>
    </citation>
    <scope>NUCLEOTIDE SEQUENCE [LARGE SCALE GENOMIC DNA]</scope>
    <source>
        <strain evidence="17 18">YIM 75000</strain>
    </source>
</reference>
<keyword evidence="5" id="KW-0479">Metal-binding</keyword>